<keyword evidence="3" id="KW-1185">Reference proteome</keyword>
<dbReference type="EMBL" id="CP058610">
    <property type="protein sequence ID" value="QLG74154.1"/>
    <property type="molecule type" value="Genomic_DNA"/>
</dbReference>
<evidence type="ECO:0000256" key="1">
    <source>
        <dbReference type="SAM" id="MobiDB-lite"/>
    </source>
</evidence>
<name>A0A7H9B756_ZYGMR</name>
<sequence length="371" mass="42581">MRYFLGHHHTHNPRSDQGVRDRQLPQESEMDLNDQSTVFDGADNNNPDFDRITISTTTSESETIGDLRRQGFVNRCPRFNAIRTMPLTSIVLSKGFFCFPSEASFMKYLDNKRKFNELETTSGLGIPLYHALPLGVVKTLFSRNAPDIKIYKYVLINTEKEKPPIDGTFISQNGSFVLYKYLFCAVYQNILDDYSRIETRMEFYKQHETDPSIEAVRMANYVQRRNTDAKLNGLNLRWYGTTGFASPFGSGNLKLFVLDDKMPSFVDQQTRKEYDEYSAKYNGRRLGQMPIWALYSDSSSTVIPKRRTLRLATLEIGELKNNDAAFSEGILDIPWETEAVACMCMVLHEYESRKDKRTGKFGAPPAIGMQF</sequence>
<dbReference type="Proteomes" id="UP000509704">
    <property type="component" value="Chromosome 7"/>
</dbReference>
<feature type="region of interest" description="Disordered" evidence="1">
    <location>
        <begin position="1"/>
        <end position="41"/>
    </location>
</feature>
<organism evidence="2 3">
    <name type="scientific">Zygotorulaspora mrakii</name>
    <name type="common">Zygosaccharomyces mrakii</name>
    <dbReference type="NCBI Taxonomy" id="42260"/>
    <lineage>
        <taxon>Eukaryota</taxon>
        <taxon>Fungi</taxon>
        <taxon>Dikarya</taxon>
        <taxon>Ascomycota</taxon>
        <taxon>Saccharomycotina</taxon>
        <taxon>Saccharomycetes</taxon>
        <taxon>Saccharomycetales</taxon>
        <taxon>Saccharomycetaceae</taxon>
        <taxon>Zygotorulaspora</taxon>
    </lineage>
</organism>
<gene>
    <name evidence="2" type="ORF">HG535_0G00390</name>
</gene>
<proteinExistence type="predicted"/>
<protein>
    <submittedName>
        <fullName evidence="2">Uncharacterized protein</fullName>
    </submittedName>
</protein>
<evidence type="ECO:0000313" key="3">
    <source>
        <dbReference type="Proteomes" id="UP000509704"/>
    </source>
</evidence>
<dbReference type="RefSeq" id="XP_037145879.1">
    <property type="nucleotide sequence ID" value="XM_037289984.1"/>
</dbReference>
<accession>A0A7H9B756</accession>
<feature type="compositionally biased region" description="Basic residues" evidence="1">
    <location>
        <begin position="1"/>
        <end position="12"/>
    </location>
</feature>
<dbReference type="KEGG" id="zmk:HG535_0G00390"/>
<dbReference type="OrthoDB" id="4063705at2759"/>
<evidence type="ECO:0000313" key="2">
    <source>
        <dbReference type="EMBL" id="QLG74154.1"/>
    </source>
</evidence>
<dbReference type="GeneID" id="59237937"/>
<feature type="compositionally biased region" description="Basic and acidic residues" evidence="1">
    <location>
        <begin position="13"/>
        <end position="24"/>
    </location>
</feature>
<reference evidence="2 3" key="1">
    <citation type="submission" date="2020-07" db="EMBL/GenBank/DDBJ databases">
        <title>The yeast mating-type switching endonuclease HO is a domesticated member of an unorthodox homing genetic element family.</title>
        <authorList>
            <person name="Coughlan A.Y."/>
            <person name="Lombardi L."/>
            <person name="Braun-Galleani S."/>
            <person name="Martos A.R."/>
            <person name="Galeote V."/>
            <person name="Bigey F."/>
            <person name="Dequin S."/>
            <person name="Byrne K.P."/>
            <person name="Wolfe K.H."/>
        </authorList>
    </citation>
    <scope>NUCLEOTIDE SEQUENCE [LARGE SCALE GENOMIC DNA]</scope>
    <source>
        <strain evidence="2 3">NRRL Y-6702</strain>
    </source>
</reference>
<dbReference type="AlphaFoldDB" id="A0A7H9B756"/>